<feature type="compositionally biased region" description="Low complexity" evidence="2">
    <location>
        <begin position="1491"/>
        <end position="1503"/>
    </location>
</feature>
<dbReference type="InterPro" id="IPR032302">
    <property type="entry name" value="THOC2_N"/>
</dbReference>
<feature type="compositionally biased region" description="Basic and acidic residues" evidence="2">
    <location>
        <begin position="531"/>
        <end position="567"/>
    </location>
</feature>
<feature type="compositionally biased region" description="Basic and acidic residues" evidence="2">
    <location>
        <begin position="1"/>
        <end position="62"/>
    </location>
</feature>
<dbReference type="PANTHER" id="PTHR21597">
    <property type="entry name" value="THO2 PROTEIN"/>
    <property type="match status" value="1"/>
</dbReference>
<gene>
    <name evidence="5" type="ORF">TA15675</name>
</gene>
<dbReference type="InParanoid" id="Q4UFM1"/>
<protein>
    <recommendedName>
        <fullName evidence="7">THO complex subunit 2</fullName>
    </recommendedName>
</protein>
<feature type="region of interest" description="Disordered" evidence="2">
    <location>
        <begin position="529"/>
        <end position="567"/>
    </location>
</feature>
<keyword evidence="6" id="KW-1185">Reference proteome</keyword>
<evidence type="ECO:0000259" key="4">
    <source>
        <dbReference type="Pfam" id="PF16134"/>
    </source>
</evidence>
<feature type="compositionally biased region" description="Low complexity" evidence="2">
    <location>
        <begin position="1834"/>
        <end position="1856"/>
    </location>
</feature>
<feature type="coiled-coil region" evidence="1">
    <location>
        <begin position="1065"/>
        <end position="1092"/>
    </location>
</feature>
<dbReference type="EMBL" id="CR940348">
    <property type="protein sequence ID" value="CAI74095.1"/>
    <property type="molecule type" value="Genomic_DNA"/>
</dbReference>
<feature type="compositionally biased region" description="Low complexity" evidence="2">
    <location>
        <begin position="1947"/>
        <end position="1992"/>
    </location>
</feature>
<evidence type="ECO:0008006" key="7">
    <source>
        <dbReference type="Google" id="ProtNLM"/>
    </source>
</evidence>
<reference evidence="5 6" key="1">
    <citation type="journal article" date="2005" name="Science">
        <title>Genome of the host-cell transforming parasite Theileria annulata compared with T. parva.</title>
        <authorList>
            <person name="Pain A."/>
            <person name="Renauld H."/>
            <person name="Berriman M."/>
            <person name="Murphy L."/>
            <person name="Yeats C.A."/>
            <person name="Weir W."/>
            <person name="Kerhornou A."/>
            <person name="Aslett M."/>
            <person name="Bishop R."/>
            <person name="Bouchier C."/>
            <person name="Cochet M."/>
            <person name="Coulson R.M.R."/>
            <person name="Cronin A."/>
            <person name="de Villiers E.P."/>
            <person name="Fraser A."/>
            <person name="Fosker N."/>
            <person name="Gardner M."/>
            <person name="Goble A."/>
            <person name="Griffiths-Jones S."/>
            <person name="Harris D.E."/>
            <person name="Katzer F."/>
            <person name="Larke N."/>
            <person name="Lord A."/>
            <person name="Maser P."/>
            <person name="McKellar S."/>
            <person name="Mooney P."/>
            <person name="Morton F."/>
            <person name="Nene V."/>
            <person name="O'Neil S."/>
            <person name="Price C."/>
            <person name="Quail M.A."/>
            <person name="Rabbinowitsch E."/>
            <person name="Rawlings N.D."/>
            <person name="Rutter S."/>
            <person name="Saunders D."/>
            <person name="Seeger K."/>
            <person name="Shah T."/>
            <person name="Squares R."/>
            <person name="Squares S."/>
            <person name="Tivey A."/>
            <person name="Walker A.R."/>
            <person name="Woodward J."/>
            <person name="Dobbelaere D.A.E."/>
            <person name="Langsley G."/>
            <person name="Rajandream M.A."/>
            <person name="McKeever D."/>
            <person name="Shiels B."/>
            <person name="Tait A."/>
            <person name="Barrell B.G."/>
            <person name="Hall N."/>
        </authorList>
    </citation>
    <scope>NUCLEOTIDE SEQUENCE [LARGE SCALE GENOMIC DNA]</scope>
    <source>
        <strain evidence="6">Ankara</strain>
    </source>
</reference>
<feature type="region of interest" description="Disordered" evidence="2">
    <location>
        <begin position="1141"/>
        <end position="1191"/>
    </location>
</feature>
<dbReference type="OrthoDB" id="361613at2759"/>
<feature type="compositionally biased region" description="Low complexity" evidence="2">
    <location>
        <begin position="1755"/>
        <end position="1766"/>
    </location>
</feature>
<feature type="compositionally biased region" description="Basic and acidic residues" evidence="2">
    <location>
        <begin position="1143"/>
        <end position="1156"/>
    </location>
</feature>
<dbReference type="GO" id="GO:0003729">
    <property type="term" value="F:mRNA binding"/>
    <property type="evidence" value="ECO:0007669"/>
    <property type="project" value="TreeGrafter"/>
</dbReference>
<dbReference type="GO" id="GO:0000445">
    <property type="term" value="C:THO complex part of transcription export complex"/>
    <property type="evidence" value="ECO:0007669"/>
    <property type="project" value="TreeGrafter"/>
</dbReference>
<feature type="region of interest" description="Disordered" evidence="2">
    <location>
        <begin position="1431"/>
        <end position="1503"/>
    </location>
</feature>
<feature type="compositionally biased region" description="Polar residues" evidence="2">
    <location>
        <begin position="1442"/>
        <end position="1451"/>
    </location>
</feature>
<dbReference type="VEuPathDB" id="PiroplasmaDB:TA15675"/>
<feature type="region of interest" description="Disordered" evidence="2">
    <location>
        <begin position="1"/>
        <end position="134"/>
    </location>
</feature>
<organism evidence="5 6">
    <name type="scientific">Theileria annulata</name>
    <dbReference type="NCBI Taxonomy" id="5874"/>
    <lineage>
        <taxon>Eukaryota</taxon>
        <taxon>Sar</taxon>
        <taxon>Alveolata</taxon>
        <taxon>Apicomplexa</taxon>
        <taxon>Aconoidasida</taxon>
        <taxon>Piroplasmida</taxon>
        <taxon>Theileriidae</taxon>
        <taxon>Theileria</taxon>
    </lineage>
</organism>
<feature type="compositionally biased region" description="Basic and acidic residues" evidence="2">
    <location>
        <begin position="1806"/>
        <end position="1815"/>
    </location>
</feature>
<feature type="compositionally biased region" description="Basic and acidic residues" evidence="2">
    <location>
        <begin position="1993"/>
        <end position="2098"/>
    </location>
</feature>
<feature type="region of interest" description="Disordered" evidence="2">
    <location>
        <begin position="411"/>
        <end position="433"/>
    </location>
</feature>
<dbReference type="KEGG" id="tan:TA15675"/>
<evidence type="ECO:0000256" key="2">
    <source>
        <dbReference type="SAM" id="MobiDB-lite"/>
    </source>
</evidence>
<feature type="region of interest" description="Disordered" evidence="2">
    <location>
        <begin position="743"/>
        <end position="767"/>
    </location>
</feature>
<feature type="region of interest" description="Disordered" evidence="2">
    <location>
        <begin position="1947"/>
        <end position="2147"/>
    </location>
</feature>
<feature type="compositionally biased region" description="Polar residues" evidence="2">
    <location>
        <begin position="111"/>
        <end position="133"/>
    </location>
</feature>
<dbReference type="PANTHER" id="PTHR21597:SF0">
    <property type="entry name" value="THO COMPLEX SUBUNIT 2"/>
    <property type="match status" value="1"/>
</dbReference>
<dbReference type="GO" id="GO:0006397">
    <property type="term" value="P:mRNA processing"/>
    <property type="evidence" value="ECO:0007669"/>
    <property type="project" value="InterPro"/>
</dbReference>
<proteinExistence type="predicted"/>
<sequence>MEKGKPRIKRKSIDETEKEEPEKVNQKLQKEPQKNSKRKLDTDSKDEQHKNITTEGRRKSESLEVPEVSKSSRNPSQEKELESYSTNTDHKKTNHPNTNGPGGPDYKNTRLVESTNSQSNANSSKITSRTLSTESKRELYKNSQSMVDKNVLEMLENFEDEVDLTLFKFVSSVANGTINPVTSVDALRTKFHGVSKNSTLVFKVLDLVSFFLDDTKKRQNLLLFLESLENFGLVSSMEIISVIDPAKLDSCNYSEGLVKISIRERTKNNYVLKIYNLFRESYHGYTALSNYLSSLVDKHGRNGLRFDVVQRPKQAQNKLKELDPDTVVATVNKISGMYKLCPIRTLYEVLKWLVLTNHSDEFVMKILKSYPSKISYVVLLYLKNNYQNKDKLLRINNNKQLIKELEEKNEKNGKLDGKNGKLNEKNGKDEKNLENVNVNENLNGYSNDNIYKIVGMLISEKLLKIDVVYNYLDPSDELLSNISNHFLNILKTSPNKDTRDNLTIPIPLLKKLVTSHLNLNCLNPKYKRSTRMKEEHMSTRMKEEHMSTKLDKEHMSTRMKEEHMSTKLDKENKIRKTSLTLLENMINKYESNDYSILLRIDNYHYLKECIYLMESGKFLVLSTLLNQCTDFEGELWDICYSYILHLYTINYPIFLNTSVTVSLTNIMNKILNTSVVYRNIPEVSRGIDLDNELIIIKKLEYYLKFVGFRCSENIIMFNNILTYLQIILTKINKHTGYSSLSTVDSDLRSSDSNLRTKDSSLSTEDSDLKTCDSNLKTVDSNLKTRDSNLKTRDSNLQALNTEDKHLIVKRMIKKLLYKYIIFSIMNCCEGNFQISDRIWNILKQFTTLERYQIYSKTLQILNSKQQINTEKMNIEQINEKMETTGVNTNSEGVSTNSVGVSGTMNTEQRNKKIWNRLVNLYYNYQMDMIKKLYEGYNYKLKNIFKKITFELLKSIKSPTIRSIVSIITAISAINPFSVSILIIKQSELFNNLLLPLCELTKYFLSYTIDIFIYQLTINLIYLTNTSTNNTTGKLSSIIGTGTVTTNTMGTSSTMGTAGASTVTYMKEYSLSKNRLEDNNNIIEEENNKMYINSIILCKIYKRHTECDIIPIITILILLLNFSISNHLILCRTNQTNILNHTMDTGDTKDNGDSKDNEDSDGVGMSTKGVSTKDIKDGKDSKDSSKGSMSNVSTLVASTVTEGKGANSMGMECTTENNTNKIAIVTNSRESSTFSVDSKDTKEAPLGAVSTGCREPHSVTEIKIIGICIENYYNIIYIIYNVLDYLIRLIEIIGGMIDVDMNKMTQEQLLCQCGSYSLKNESITNLDEEINKKSLIKVICRPFFINSLVIVLGRLINELLYDSNFNNCKLLLSIVDKFNNLLILLINFLQLNQQTFLLPNKQLLMKFFTLNQLQFINTVKCTEIETTVEFTKPVTEDREPGSTVGSESTVEPKSTVGPKSTVEMKSTLDPKNTLQPKSNLQPPSSLDPKSNLQPPSSLDPKSSLDLQPLRFKRKLEFPTVDNILDDNFIGFINNLNIYDIYTPVEQYDNYITKLTSGIGNTVRRIKRIKNRITILETDKNEHIQHTNMILSHLKEVLKRFVKNDNKVGPHITMRFITRIIFPRLFVSELNALFCCKIVDTILENKMNYFNYFDFVNCYTKMLIPMISSLTEREVISLSIFFNHSFQLIKAWVNDRDAFEKLVYDNPCFCTTFKFQPNKEFKYQQLLQVIKKWEYFILLSIFSSVTGSGQTATNINKVNSTNNSNSIKDSSSTVVTSNKDSTSNKVNSSTVVTSTSNTKSTTTSNKDSNTKDSKANKDTNSIKGAPFGAGNKDSKSTSSTMGSTMGTTTGTAGASTVTGTVTDESPIVQSWIEIKNVIIFLNKVSNNFPITINSSLKVLNFLKNVLKLAKQNNWQDVTVSSNTLIKLIQMYQNQNKYITINIPNINTPGQTSTNSSNSSNSQANSTSNPITSTPTNTSTNTNTPNNPSKNTNETTSRRNSDTSPKISEETTKRNLEESTKGSDETTKRSSEESPKSNSKETTVKNSKETTPKNKSNETSPKKTKETTKTVSKELTKGNSKETTKGNSKEPTPRTTAKETTKTTTNTHTKTTGTKETPKTSKETPKTPSKDTPKSTTKETPKTTKAQTTT</sequence>
<dbReference type="Proteomes" id="UP000001950">
    <property type="component" value="Chromosome 2"/>
</dbReference>
<feature type="compositionally biased region" description="Basic and acidic residues" evidence="2">
    <location>
        <begin position="1170"/>
        <end position="1184"/>
    </location>
</feature>
<keyword evidence="1" id="KW-0175">Coiled coil</keyword>
<evidence type="ECO:0000256" key="1">
    <source>
        <dbReference type="SAM" id="Coils"/>
    </source>
</evidence>
<dbReference type="GO" id="GO:0006406">
    <property type="term" value="P:mRNA export from nucleus"/>
    <property type="evidence" value="ECO:0007669"/>
    <property type="project" value="InterPro"/>
</dbReference>
<dbReference type="InterPro" id="IPR040007">
    <property type="entry name" value="Tho2"/>
</dbReference>
<feature type="compositionally biased region" description="Low complexity" evidence="2">
    <location>
        <begin position="1774"/>
        <end position="1805"/>
    </location>
</feature>
<feature type="compositionally biased region" description="Basic and acidic residues" evidence="2">
    <location>
        <begin position="745"/>
        <end position="758"/>
    </location>
</feature>
<feature type="compositionally biased region" description="Basic and acidic residues" evidence="2">
    <location>
        <begin position="2113"/>
        <end position="2139"/>
    </location>
</feature>
<evidence type="ECO:0000313" key="5">
    <source>
        <dbReference type="EMBL" id="CAI74095.1"/>
    </source>
</evidence>
<feature type="region of interest" description="Disordered" evidence="2">
    <location>
        <begin position="1755"/>
        <end position="1856"/>
    </location>
</feature>
<accession>Q4UFM1</accession>
<evidence type="ECO:0000259" key="3">
    <source>
        <dbReference type="Pfam" id="PF11262"/>
    </source>
</evidence>
<feature type="domain" description="THO complex subunitTHOC2 C-terminal" evidence="3">
    <location>
        <begin position="1522"/>
        <end position="1925"/>
    </location>
</feature>
<dbReference type="RefSeq" id="XP_951827.1">
    <property type="nucleotide sequence ID" value="XM_946734.1"/>
</dbReference>
<name>Q4UFM1_THEAN</name>
<feature type="compositionally biased region" description="Polar residues" evidence="2">
    <location>
        <begin position="1468"/>
        <end position="1490"/>
    </location>
</feature>
<dbReference type="Pfam" id="PF16134">
    <property type="entry name" value="THOC2_N"/>
    <property type="match status" value="1"/>
</dbReference>
<evidence type="ECO:0000313" key="6">
    <source>
        <dbReference type="Proteomes" id="UP000001950"/>
    </source>
</evidence>
<dbReference type="STRING" id="5874.Q4UFM1"/>
<dbReference type="eggNOG" id="KOG1874">
    <property type="taxonomic scope" value="Eukaryota"/>
</dbReference>
<feature type="compositionally biased region" description="Low complexity" evidence="2">
    <location>
        <begin position="2099"/>
        <end position="2112"/>
    </location>
</feature>
<dbReference type="GeneID" id="3862113"/>
<dbReference type="InterPro" id="IPR021418">
    <property type="entry name" value="THO_THOC2_C"/>
</dbReference>
<feature type="domain" description="THO complex subunit 2 N-terminal" evidence="4">
    <location>
        <begin position="143"/>
        <end position="528"/>
    </location>
</feature>
<dbReference type="Pfam" id="PF11262">
    <property type="entry name" value="Tho2"/>
    <property type="match status" value="1"/>
</dbReference>